<accession>A0ABS5LQ39</accession>
<dbReference type="Pfam" id="PF03435">
    <property type="entry name" value="Sacchrp_dh_NADP"/>
    <property type="match status" value="1"/>
</dbReference>
<dbReference type="Gene3D" id="3.40.50.720">
    <property type="entry name" value="NAD(P)-binding Rossmann-like Domain"/>
    <property type="match status" value="1"/>
</dbReference>
<dbReference type="EMBL" id="JAANES010000001">
    <property type="protein sequence ID" value="MBS3018623.1"/>
    <property type="molecule type" value="Genomic_DNA"/>
</dbReference>
<dbReference type="SUPFAM" id="SSF51735">
    <property type="entry name" value="NAD(P)-binding Rossmann-fold domains"/>
    <property type="match status" value="1"/>
</dbReference>
<comment type="caution">
    <text evidence="2">The sequence shown here is derived from an EMBL/GenBank/DDBJ whole genome shotgun (WGS) entry which is preliminary data.</text>
</comment>
<dbReference type="InterPro" id="IPR005097">
    <property type="entry name" value="Sacchrp_dh_NADP-bd"/>
</dbReference>
<dbReference type="PANTHER" id="PTHR43796">
    <property type="entry name" value="CARBOXYNORSPERMIDINE SYNTHASE"/>
    <property type="match status" value="1"/>
</dbReference>
<reference evidence="2 3" key="1">
    <citation type="submission" date="2020-03" db="EMBL/GenBank/DDBJ databases">
        <title>The role of nitrogen metabolism on polyethylene biodegradation.</title>
        <authorList>
            <person name="Peixoto J."/>
            <person name="Vizzotto C.S."/>
            <person name="Ramos A."/>
            <person name="Alves G."/>
            <person name="Steindorff A."/>
            <person name="Kruger R."/>
        </authorList>
    </citation>
    <scope>NUCLEOTIDE SEQUENCE [LARGE SCALE GENOMIC DNA]</scope>
    <source>
        <strain evidence="2 3">PE63</strain>
    </source>
</reference>
<name>A0ABS5LQ39_9BURK</name>
<proteinExistence type="predicted"/>
<protein>
    <recommendedName>
        <fullName evidence="1">Saccharopine dehydrogenase NADP binding domain-containing protein</fullName>
    </recommendedName>
</protein>
<evidence type="ECO:0000259" key="1">
    <source>
        <dbReference type="Pfam" id="PF03435"/>
    </source>
</evidence>
<dbReference type="Proteomes" id="UP001647436">
    <property type="component" value="Unassembled WGS sequence"/>
</dbReference>
<evidence type="ECO:0000313" key="3">
    <source>
        <dbReference type="Proteomes" id="UP001647436"/>
    </source>
</evidence>
<dbReference type="InterPro" id="IPR036291">
    <property type="entry name" value="NAD(P)-bd_dom_sf"/>
</dbReference>
<keyword evidence="3" id="KW-1185">Reference proteome</keyword>
<evidence type="ECO:0000313" key="2">
    <source>
        <dbReference type="EMBL" id="MBS3018623.1"/>
    </source>
</evidence>
<sequence length="390" mass="41315">MKAAAAFGLQGGTCVPLHWGMREFKVMVVGAYGFFGSRLVARLARQSGLHIVVAGRSASAAHALLEGLARDARSSLSHAVLDVMAAGLQERLKALAVDALIHTSGPFQGQDYRVALACARAGVHYVDLADGREFVCGIDQLELQAKAAGVLLLSGASSVPALSSAVVDALARDMDRVDHIDIGISPGNRTDRGLSTVAAILSYCGKPLPGAGQQAVIGWLRSYAHDYPAPVGRRLLSDCDVPDLVLLPLRYQNCSVRFGAGLELPLLHRGMNAMAWLAHKGLVQDWSTHARTLKRMADWFKNRGSDVGAMHVTVSWLDAQGQASQRSWVLTAGSGDGPYVPTLAASALVRKLAAGAALVPGARPCMGLLTLQDFMAEARGLDIRMQELAP</sequence>
<dbReference type="PANTHER" id="PTHR43796:SF2">
    <property type="entry name" value="CARBOXYNORSPERMIDINE SYNTHASE"/>
    <property type="match status" value="1"/>
</dbReference>
<feature type="domain" description="Saccharopine dehydrogenase NADP binding" evidence="1">
    <location>
        <begin position="26"/>
        <end position="130"/>
    </location>
</feature>
<gene>
    <name evidence="2" type="ORF">DJFAAGMI_01355</name>
</gene>
<organism evidence="2 3">
    <name type="scientific">Comamonas brasiliensis</name>
    <dbReference type="NCBI Taxonomy" id="1812482"/>
    <lineage>
        <taxon>Bacteria</taxon>
        <taxon>Pseudomonadati</taxon>
        <taxon>Pseudomonadota</taxon>
        <taxon>Betaproteobacteria</taxon>
        <taxon>Burkholderiales</taxon>
        <taxon>Comamonadaceae</taxon>
        <taxon>Comamonas</taxon>
    </lineage>
</organism>